<feature type="signal peptide" evidence="5">
    <location>
        <begin position="1"/>
        <end position="24"/>
    </location>
</feature>
<dbReference type="PRINTS" id="PR00301">
    <property type="entry name" value="HEATSHOCK70"/>
</dbReference>
<feature type="chain" id="PRO_5002842420" evidence="5">
    <location>
        <begin position="25"/>
        <end position="910"/>
    </location>
</feature>
<gene>
    <name evidence="6" type="ORF">CMU_003370</name>
</gene>
<reference evidence="6" key="1">
    <citation type="submission" date="2008-06" db="EMBL/GenBank/DDBJ databases">
        <authorList>
            <person name="Lorenzi H."/>
            <person name="Inman J."/>
            <person name="Miller J."/>
            <person name="Schobel S."/>
            <person name="Amedeo P."/>
            <person name="Caler E.V."/>
            <person name="da Silva J."/>
        </authorList>
    </citation>
    <scope>NUCLEOTIDE SEQUENCE [LARGE SCALE GENOMIC DNA]</scope>
    <source>
        <strain evidence="6">RN66</strain>
    </source>
</reference>
<feature type="compositionally biased region" description="Basic residues" evidence="4">
    <location>
        <begin position="836"/>
        <end position="846"/>
    </location>
</feature>
<dbReference type="Proteomes" id="UP000001460">
    <property type="component" value="Unassembled WGS sequence"/>
</dbReference>
<dbReference type="eggNOG" id="KOG0103">
    <property type="taxonomic scope" value="Eukaryota"/>
</dbReference>
<dbReference type="OMA" id="VNQQAHI"/>
<protein>
    <submittedName>
        <fullName evidence="6">DnaK family protein</fullName>
    </submittedName>
</protein>
<dbReference type="SUPFAM" id="SSF53067">
    <property type="entry name" value="Actin-like ATPase domain"/>
    <property type="match status" value="2"/>
</dbReference>
<keyword evidence="1" id="KW-0547">Nucleotide-binding</keyword>
<dbReference type="GO" id="GO:0005524">
    <property type="term" value="F:ATP binding"/>
    <property type="evidence" value="ECO:0007669"/>
    <property type="project" value="UniProtKB-KW"/>
</dbReference>
<dbReference type="GO" id="GO:0034663">
    <property type="term" value="C:endoplasmic reticulum chaperone complex"/>
    <property type="evidence" value="ECO:0007669"/>
    <property type="project" value="TreeGrafter"/>
</dbReference>
<dbReference type="Pfam" id="PF00012">
    <property type="entry name" value="HSP70"/>
    <property type="match status" value="1"/>
</dbReference>
<dbReference type="Gene3D" id="3.90.640.10">
    <property type="entry name" value="Actin, Chain A, domain 4"/>
    <property type="match status" value="1"/>
</dbReference>
<dbReference type="SUPFAM" id="SSF100934">
    <property type="entry name" value="Heat shock protein 70kD (HSP70), C-terminal subdomain"/>
    <property type="match status" value="1"/>
</dbReference>
<dbReference type="VEuPathDB" id="CryptoDB:CMU_003370"/>
<keyword evidence="5" id="KW-0732">Signal</keyword>
<dbReference type="RefSeq" id="XP_002142856.1">
    <property type="nucleotide sequence ID" value="XM_002142820.1"/>
</dbReference>
<evidence type="ECO:0000256" key="3">
    <source>
        <dbReference type="ARBA" id="ARBA00023186"/>
    </source>
</evidence>
<dbReference type="Gene3D" id="3.30.420.40">
    <property type="match status" value="2"/>
</dbReference>
<evidence type="ECO:0000256" key="1">
    <source>
        <dbReference type="ARBA" id="ARBA00022741"/>
    </source>
</evidence>
<keyword evidence="2" id="KW-0067">ATP-binding</keyword>
<dbReference type="AlphaFoldDB" id="B6AJW6"/>
<accession>B6AJW6</accession>
<evidence type="ECO:0000256" key="4">
    <source>
        <dbReference type="SAM" id="MobiDB-lite"/>
    </source>
</evidence>
<name>B6AJW6_CRYMR</name>
<proteinExistence type="predicted"/>
<keyword evidence="3" id="KW-0143">Chaperone</keyword>
<dbReference type="GO" id="GO:0030968">
    <property type="term" value="P:endoplasmic reticulum unfolded protein response"/>
    <property type="evidence" value="ECO:0007669"/>
    <property type="project" value="TreeGrafter"/>
</dbReference>
<dbReference type="Gene3D" id="3.30.30.30">
    <property type="match status" value="1"/>
</dbReference>
<sequence>MDITKLNLTFLLLVIYLTNFGIQGTLIGIDYGNDNTKVALIRPGRGIEIILNSQSQRKTPTAISFSSSSSHTLRIFGDDALSNMIRNPLNTILHLPSFVGLCTIKEERAKMKFGLESEALLPNGLPIDLFPYKLQDDNTHNSIMLNIDGHGMSIEELNAHFLDYIRRMSENAAQNINSKKSNLNPGPIYGSDSVGAVIAIPPTYTQRQRQSLVDSCEISGMNLFGLVNSLGAAAIQQSIDLKYDDPVTFLYYDMGANDISACVVEFKPANVTYIGRNLQSHYISVLGCHMESNVGSYLADIAIVRIMMKRIKEGSTKNISGIPLDNNRVLQKLAKQSTRTKLLLSTLKQTEFFVESLYNDLDFTQTITREEFNKEIQEPILSKILTPIYKALNVANKTMNDINDIEVVGGGIRIPKVRHLLESHFEEYGKTLNQRLNGDEAMAMGAAFVAANYSATFRTKTIYYTEYSFNNYTLCIGSNVIPFLNSSTPLHGMHNIDILLDRDISISLKENSQDIISYNITGIEELVRSGMVNTPNVNITLSFKVNTFGIISLENVFAWYMVNKTMSNSYAAMNQNQDVILNNTNNEGNQNSTKNEVNHVNNSDTTNDAQSEVSSPVINVLVPKSISLNFTEKVLSCPIPISLPTKQSISHHINELNKHDAKHQLLMDSKNNLEGLIYDIRNRLYEDIYITVTTEAEREYIQTDLSSIEDWLYEIGDAISLSSIDDHIEAIKNKTKDIILRAEEYKYRPELLNIVNMQFNSSLQTLSAIQITHTWIQNTTIHEVRESIYEFKKWFDELVMEQEKLKSTDMPVLLRSIVLSKLDNIVKDVLQLKSTPKPKPKSKPKLKYKDENKNSDTSQATFNETNSNRTILTNETYNVEDIAKDQHIFNATSKSEETLEQNNTRDKSEL</sequence>
<evidence type="ECO:0000256" key="2">
    <source>
        <dbReference type="ARBA" id="ARBA00022840"/>
    </source>
</evidence>
<dbReference type="PANTHER" id="PTHR45639:SF3">
    <property type="entry name" value="HYPOXIA UP-REGULATED PROTEIN 1"/>
    <property type="match status" value="1"/>
</dbReference>
<keyword evidence="7" id="KW-1185">Reference proteome</keyword>
<evidence type="ECO:0000256" key="5">
    <source>
        <dbReference type="SAM" id="SignalP"/>
    </source>
</evidence>
<dbReference type="OrthoDB" id="10262720at2759"/>
<dbReference type="EMBL" id="DS989740">
    <property type="protein sequence ID" value="EEA08507.1"/>
    <property type="molecule type" value="Genomic_DNA"/>
</dbReference>
<evidence type="ECO:0000313" key="7">
    <source>
        <dbReference type="Proteomes" id="UP000001460"/>
    </source>
</evidence>
<dbReference type="InterPro" id="IPR043129">
    <property type="entry name" value="ATPase_NBD"/>
</dbReference>
<feature type="region of interest" description="Disordered" evidence="4">
    <location>
        <begin position="833"/>
        <end position="870"/>
    </location>
</feature>
<feature type="region of interest" description="Disordered" evidence="4">
    <location>
        <begin position="889"/>
        <end position="910"/>
    </location>
</feature>
<dbReference type="STRING" id="441375.B6AJW6"/>
<dbReference type="InterPro" id="IPR013126">
    <property type="entry name" value="Hsp_70_fam"/>
</dbReference>
<dbReference type="PANTHER" id="PTHR45639">
    <property type="entry name" value="HSC70CB, ISOFORM G-RELATED"/>
    <property type="match status" value="1"/>
</dbReference>
<dbReference type="GeneID" id="6997926"/>
<dbReference type="Gene3D" id="1.20.1270.10">
    <property type="match status" value="1"/>
</dbReference>
<feature type="compositionally biased region" description="Polar residues" evidence="4">
    <location>
        <begin position="855"/>
        <end position="870"/>
    </location>
</feature>
<organism evidence="6 7">
    <name type="scientific">Cryptosporidium muris (strain RN66)</name>
    <dbReference type="NCBI Taxonomy" id="441375"/>
    <lineage>
        <taxon>Eukaryota</taxon>
        <taxon>Sar</taxon>
        <taxon>Alveolata</taxon>
        <taxon>Apicomplexa</taxon>
        <taxon>Conoidasida</taxon>
        <taxon>Coccidia</taxon>
        <taxon>Eucoccidiorida</taxon>
        <taxon>Eimeriorina</taxon>
        <taxon>Cryptosporidiidae</taxon>
        <taxon>Cryptosporidium</taxon>
    </lineage>
</organism>
<evidence type="ECO:0000313" key="6">
    <source>
        <dbReference type="EMBL" id="EEA08507.1"/>
    </source>
</evidence>
<dbReference type="CDD" id="cd10230">
    <property type="entry name" value="ASKHA_NBD_HSP70_HYOU1"/>
    <property type="match status" value="1"/>
</dbReference>
<dbReference type="GO" id="GO:0140662">
    <property type="term" value="F:ATP-dependent protein folding chaperone"/>
    <property type="evidence" value="ECO:0007669"/>
    <property type="project" value="InterPro"/>
</dbReference>
<dbReference type="InterPro" id="IPR029048">
    <property type="entry name" value="HSP70_C_sf"/>
</dbReference>